<dbReference type="PANTHER" id="PTHR30126:SF39">
    <property type="entry name" value="HTH-TYPE TRANSCRIPTIONAL REGULATOR CYSL"/>
    <property type="match status" value="1"/>
</dbReference>
<dbReference type="PRINTS" id="PR00039">
    <property type="entry name" value="HTHLYSR"/>
</dbReference>
<protein>
    <submittedName>
        <fullName evidence="6">LysR family transcriptional regulator</fullName>
    </submittedName>
</protein>
<dbReference type="CDD" id="cd08420">
    <property type="entry name" value="PBP2_CysL_like"/>
    <property type="match status" value="1"/>
</dbReference>
<proteinExistence type="inferred from homology"/>
<sequence length="295" mass="33439">MITDTLRVFVTVAELRHFSKAAESLNLSQPGVSLHIRNLENEMGAKLLHRSSKQVRLTEAGEILYKHAKQMMHLYDGAKQSIRLLQHEVTGQIRLGASFTIGEYILPGMIADYAKQYPHVNIEVTIRNTEEIMRGIREGILDIGLVEGKVSAAEWSTVTPFMKDQMILIAPSDHPLARERVIEPKQLQDQIWVLRESGSGTRAFSDQFIAEQGLRVKQTYSFCSSQGVKEAVVSGLGIALLSEWIVQKEIKYREVAQIHLKEHQMEREFSMVQSAGLETTLAHRMFIQHLLTYIS</sequence>
<dbReference type="PROSITE" id="PS50931">
    <property type="entry name" value="HTH_LYSR"/>
    <property type="match status" value="1"/>
</dbReference>
<dbReference type="InterPro" id="IPR000847">
    <property type="entry name" value="LysR_HTH_N"/>
</dbReference>
<evidence type="ECO:0000313" key="7">
    <source>
        <dbReference type="Proteomes" id="UP000608071"/>
    </source>
</evidence>
<organism evidence="6 7">
    <name type="scientific">Paenibacillus gallinarum</name>
    <dbReference type="NCBI Taxonomy" id="2762232"/>
    <lineage>
        <taxon>Bacteria</taxon>
        <taxon>Bacillati</taxon>
        <taxon>Bacillota</taxon>
        <taxon>Bacilli</taxon>
        <taxon>Bacillales</taxon>
        <taxon>Paenibacillaceae</taxon>
        <taxon>Paenibacillus</taxon>
    </lineage>
</organism>
<evidence type="ECO:0000256" key="4">
    <source>
        <dbReference type="ARBA" id="ARBA00023163"/>
    </source>
</evidence>
<feature type="domain" description="HTH lysR-type" evidence="5">
    <location>
        <begin position="1"/>
        <end position="58"/>
    </location>
</feature>
<dbReference type="Proteomes" id="UP000608071">
    <property type="component" value="Unassembled WGS sequence"/>
</dbReference>
<dbReference type="SUPFAM" id="SSF53850">
    <property type="entry name" value="Periplasmic binding protein-like II"/>
    <property type="match status" value="1"/>
</dbReference>
<dbReference type="Gene3D" id="3.40.190.290">
    <property type="match status" value="1"/>
</dbReference>
<keyword evidence="3" id="KW-0238">DNA-binding</keyword>
<evidence type="ECO:0000256" key="2">
    <source>
        <dbReference type="ARBA" id="ARBA00023015"/>
    </source>
</evidence>
<dbReference type="Pfam" id="PF00126">
    <property type="entry name" value="HTH_1"/>
    <property type="match status" value="1"/>
</dbReference>
<accession>A0ABR8SYV1</accession>
<dbReference type="EMBL" id="JACSQL010000004">
    <property type="protein sequence ID" value="MBD7968665.1"/>
    <property type="molecule type" value="Genomic_DNA"/>
</dbReference>
<keyword evidence="2" id="KW-0805">Transcription regulation</keyword>
<evidence type="ECO:0000259" key="5">
    <source>
        <dbReference type="PROSITE" id="PS50931"/>
    </source>
</evidence>
<dbReference type="SUPFAM" id="SSF46785">
    <property type="entry name" value="Winged helix' DNA-binding domain"/>
    <property type="match status" value="1"/>
</dbReference>
<keyword evidence="4" id="KW-0804">Transcription</keyword>
<keyword evidence="7" id="KW-1185">Reference proteome</keyword>
<evidence type="ECO:0000256" key="1">
    <source>
        <dbReference type="ARBA" id="ARBA00009437"/>
    </source>
</evidence>
<dbReference type="InterPro" id="IPR005119">
    <property type="entry name" value="LysR_subst-bd"/>
</dbReference>
<reference evidence="6 7" key="1">
    <citation type="submission" date="2020-08" db="EMBL/GenBank/DDBJ databases">
        <title>A Genomic Blueprint of the Chicken Gut Microbiome.</title>
        <authorList>
            <person name="Gilroy R."/>
            <person name="Ravi A."/>
            <person name="Getino M."/>
            <person name="Pursley I."/>
            <person name="Horton D.L."/>
            <person name="Alikhan N.-F."/>
            <person name="Baker D."/>
            <person name="Gharbi K."/>
            <person name="Hall N."/>
            <person name="Watson M."/>
            <person name="Adriaenssens E.M."/>
            <person name="Foster-Nyarko E."/>
            <person name="Jarju S."/>
            <person name="Secka A."/>
            <person name="Antonio M."/>
            <person name="Oren A."/>
            <person name="Chaudhuri R."/>
            <person name="La Ragione R.M."/>
            <person name="Hildebrand F."/>
            <person name="Pallen M.J."/>
        </authorList>
    </citation>
    <scope>NUCLEOTIDE SEQUENCE [LARGE SCALE GENOMIC DNA]</scope>
    <source>
        <strain evidence="6 7">Sa2BVA9</strain>
    </source>
</reference>
<name>A0ABR8SYV1_9BACL</name>
<dbReference type="Pfam" id="PF03466">
    <property type="entry name" value="LysR_substrate"/>
    <property type="match status" value="1"/>
</dbReference>
<dbReference type="Gene3D" id="1.10.10.10">
    <property type="entry name" value="Winged helix-like DNA-binding domain superfamily/Winged helix DNA-binding domain"/>
    <property type="match status" value="1"/>
</dbReference>
<dbReference type="InterPro" id="IPR036388">
    <property type="entry name" value="WH-like_DNA-bd_sf"/>
</dbReference>
<evidence type="ECO:0000256" key="3">
    <source>
        <dbReference type="ARBA" id="ARBA00023125"/>
    </source>
</evidence>
<comment type="caution">
    <text evidence="6">The sequence shown here is derived from an EMBL/GenBank/DDBJ whole genome shotgun (WGS) entry which is preliminary data.</text>
</comment>
<dbReference type="RefSeq" id="WP_191799950.1">
    <property type="nucleotide sequence ID" value="NZ_JACSQL010000004.1"/>
</dbReference>
<dbReference type="InterPro" id="IPR036390">
    <property type="entry name" value="WH_DNA-bd_sf"/>
</dbReference>
<dbReference type="PANTHER" id="PTHR30126">
    <property type="entry name" value="HTH-TYPE TRANSCRIPTIONAL REGULATOR"/>
    <property type="match status" value="1"/>
</dbReference>
<gene>
    <name evidence="6" type="ORF">H9647_11385</name>
</gene>
<comment type="similarity">
    <text evidence="1">Belongs to the LysR transcriptional regulatory family.</text>
</comment>
<evidence type="ECO:0000313" key="6">
    <source>
        <dbReference type="EMBL" id="MBD7968665.1"/>
    </source>
</evidence>